<evidence type="ECO:0000256" key="1">
    <source>
        <dbReference type="SAM" id="MobiDB-lite"/>
    </source>
</evidence>
<proteinExistence type="predicted"/>
<name>A0AAD8PZW2_9PEZI</name>
<evidence type="ECO:0000313" key="2">
    <source>
        <dbReference type="EMBL" id="KAK1590678.1"/>
    </source>
</evidence>
<dbReference type="EMBL" id="JAHLJV010000029">
    <property type="protein sequence ID" value="KAK1590678.1"/>
    <property type="molecule type" value="Genomic_DNA"/>
</dbReference>
<dbReference type="Proteomes" id="UP001230504">
    <property type="component" value="Unassembled WGS sequence"/>
</dbReference>
<organism evidence="2 3">
    <name type="scientific">Colletotrichum navitas</name>
    <dbReference type="NCBI Taxonomy" id="681940"/>
    <lineage>
        <taxon>Eukaryota</taxon>
        <taxon>Fungi</taxon>
        <taxon>Dikarya</taxon>
        <taxon>Ascomycota</taxon>
        <taxon>Pezizomycotina</taxon>
        <taxon>Sordariomycetes</taxon>
        <taxon>Hypocreomycetidae</taxon>
        <taxon>Glomerellales</taxon>
        <taxon>Glomerellaceae</taxon>
        <taxon>Colletotrichum</taxon>
        <taxon>Colletotrichum graminicola species complex</taxon>
    </lineage>
</organism>
<feature type="region of interest" description="Disordered" evidence="1">
    <location>
        <begin position="52"/>
        <end position="85"/>
    </location>
</feature>
<protein>
    <submittedName>
        <fullName evidence="2">Uncharacterized protein</fullName>
    </submittedName>
</protein>
<gene>
    <name evidence="2" type="ORF">LY79DRAFT_197114</name>
</gene>
<dbReference type="AlphaFoldDB" id="A0AAD8PZW2"/>
<dbReference type="RefSeq" id="XP_060414152.1">
    <property type="nucleotide sequence ID" value="XM_060551430.1"/>
</dbReference>
<keyword evidence="3" id="KW-1185">Reference proteome</keyword>
<reference evidence="2" key="1">
    <citation type="submission" date="2021-06" db="EMBL/GenBank/DDBJ databases">
        <title>Comparative genomics, transcriptomics and evolutionary studies reveal genomic signatures of adaptation to plant cell wall in hemibiotrophic fungi.</title>
        <authorList>
            <consortium name="DOE Joint Genome Institute"/>
            <person name="Baroncelli R."/>
            <person name="Diaz J.F."/>
            <person name="Benocci T."/>
            <person name="Peng M."/>
            <person name="Battaglia E."/>
            <person name="Haridas S."/>
            <person name="Andreopoulos W."/>
            <person name="Labutti K."/>
            <person name="Pangilinan J."/>
            <person name="Floch G.L."/>
            <person name="Makela M.R."/>
            <person name="Henrissat B."/>
            <person name="Grigoriev I.V."/>
            <person name="Crouch J.A."/>
            <person name="De Vries R.P."/>
            <person name="Sukno S.A."/>
            <person name="Thon M.R."/>
        </authorList>
    </citation>
    <scope>NUCLEOTIDE SEQUENCE</scope>
    <source>
        <strain evidence="2">CBS 125086</strain>
    </source>
</reference>
<dbReference type="GeneID" id="85435670"/>
<comment type="caution">
    <text evidence="2">The sequence shown here is derived from an EMBL/GenBank/DDBJ whole genome shotgun (WGS) entry which is preliminary data.</text>
</comment>
<accession>A0AAD8PZW2</accession>
<evidence type="ECO:0000313" key="3">
    <source>
        <dbReference type="Proteomes" id="UP001230504"/>
    </source>
</evidence>
<feature type="compositionally biased region" description="Low complexity" evidence="1">
    <location>
        <begin position="52"/>
        <end position="66"/>
    </location>
</feature>
<sequence>MNLDAGCRVRCRAAACMITAVLLLRAVATSNLGRNKISRSAVHSAVQAVRRGGAISGSGRRASQASRNDDMRGGGSCLRSRMSSLQAGGRGVIIGRGGAEHQRDICSSHWVDPGPSSQADDG</sequence>